<keyword evidence="5" id="KW-0029">Amino-acid transport</keyword>
<organism evidence="9 10">
    <name type="scientific">Lithospermum erythrorhizon</name>
    <name type="common">Purple gromwell</name>
    <name type="synonym">Lithospermum officinale var. erythrorhizon</name>
    <dbReference type="NCBI Taxonomy" id="34254"/>
    <lineage>
        <taxon>Eukaryota</taxon>
        <taxon>Viridiplantae</taxon>
        <taxon>Streptophyta</taxon>
        <taxon>Embryophyta</taxon>
        <taxon>Tracheophyta</taxon>
        <taxon>Spermatophyta</taxon>
        <taxon>Magnoliopsida</taxon>
        <taxon>eudicotyledons</taxon>
        <taxon>Gunneridae</taxon>
        <taxon>Pentapetalae</taxon>
        <taxon>asterids</taxon>
        <taxon>lamiids</taxon>
        <taxon>Boraginales</taxon>
        <taxon>Boraginaceae</taxon>
        <taxon>Boraginoideae</taxon>
        <taxon>Lithospermeae</taxon>
        <taxon>Lithospermum</taxon>
    </lineage>
</organism>
<keyword evidence="6 8" id="KW-1133">Transmembrane helix</keyword>
<comment type="subcellular location">
    <subcellularLocation>
        <location evidence="1">Membrane</location>
        <topology evidence="1">Single-pass membrane protein</topology>
    </subcellularLocation>
</comment>
<evidence type="ECO:0000256" key="3">
    <source>
        <dbReference type="ARBA" id="ARBA00022448"/>
    </source>
</evidence>
<dbReference type="PANTHER" id="PTHR33228:SF77">
    <property type="entry name" value="PROTEIN GLUTAMINE DUMPER 2"/>
    <property type="match status" value="1"/>
</dbReference>
<evidence type="ECO:0000313" key="9">
    <source>
        <dbReference type="EMBL" id="GAA0154307.1"/>
    </source>
</evidence>
<dbReference type="GO" id="GO:0080143">
    <property type="term" value="P:regulation of amino acid export"/>
    <property type="evidence" value="ECO:0007669"/>
    <property type="project" value="InterPro"/>
</dbReference>
<dbReference type="GO" id="GO:0016020">
    <property type="term" value="C:membrane"/>
    <property type="evidence" value="ECO:0007669"/>
    <property type="project" value="UniProtKB-SubCell"/>
</dbReference>
<protein>
    <submittedName>
        <fullName evidence="9">Uncharacterized protein</fullName>
    </submittedName>
</protein>
<proteinExistence type="inferred from homology"/>
<keyword evidence="10" id="KW-1185">Reference proteome</keyword>
<keyword evidence="3" id="KW-0813">Transport</keyword>
<dbReference type="Proteomes" id="UP001454036">
    <property type="component" value="Unassembled WGS sequence"/>
</dbReference>
<keyword evidence="4 8" id="KW-0812">Transmembrane</keyword>
<keyword evidence="7 8" id="KW-0472">Membrane</keyword>
<evidence type="ECO:0000256" key="8">
    <source>
        <dbReference type="SAM" id="Phobius"/>
    </source>
</evidence>
<dbReference type="GO" id="GO:0006865">
    <property type="term" value="P:amino acid transport"/>
    <property type="evidence" value="ECO:0007669"/>
    <property type="project" value="UniProtKB-KW"/>
</dbReference>
<dbReference type="AlphaFoldDB" id="A0AAV3PTR8"/>
<dbReference type="PANTHER" id="PTHR33228">
    <property type="entry name" value="PROTEIN GLUTAMINE DUMPER 4-RELATED"/>
    <property type="match status" value="1"/>
</dbReference>
<evidence type="ECO:0000256" key="4">
    <source>
        <dbReference type="ARBA" id="ARBA00022692"/>
    </source>
</evidence>
<reference evidence="9 10" key="1">
    <citation type="submission" date="2024-01" db="EMBL/GenBank/DDBJ databases">
        <title>The complete chloroplast genome sequence of Lithospermum erythrorhizon: insights into the phylogenetic relationship among Boraginaceae species and the maternal lineages of purple gromwells.</title>
        <authorList>
            <person name="Okada T."/>
            <person name="Watanabe K."/>
        </authorList>
    </citation>
    <scope>NUCLEOTIDE SEQUENCE [LARGE SCALE GENOMIC DNA]</scope>
</reference>
<dbReference type="InterPro" id="IPR040359">
    <property type="entry name" value="GDU"/>
</dbReference>
<evidence type="ECO:0000256" key="6">
    <source>
        <dbReference type="ARBA" id="ARBA00022989"/>
    </source>
</evidence>
<sequence length="111" mass="12018">MSQTLSGATTPTTVKSVFHSPTPYLFSGLASMLILVGLALLILACTYRKSSSHQSSTGDDIDDDEEKSVNNIMKEEIEQRIVVIMAGDVMPTYLAQPISSAIILINNDEKV</sequence>
<comment type="similarity">
    <text evidence="2">Belongs to the GLUTAMINE DUMPER 1 (TC 9.B.60) family.</text>
</comment>
<evidence type="ECO:0000313" key="10">
    <source>
        <dbReference type="Proteomes" id="UP001454036"/>
    </source>
</evidence>
<evidence type="ECO:0000256" key="5">
    <source>
        <dbReference type="ARBA" id="ARBA00022970"/>
    </source>
</evidence>
<feature type="transmembrane region" description="Helical" evidence="8">
    <location>
        <begin position="24"/>
        <end position="47"/>
    </location>
</feature>
<gene>
    <name evidence="9" type="ORF">LIER_12326</name>
</gene>
<name>A0AAV3PTR8_LITER</name>
<evidence type="ECO:0000256" key="7">
    <source>
        <dbReference type="ARBA" id="ARBA00023136"/>
    </source>
</evidence>
<comment type="caution">
    <text evidence="9">The sequence shown here is derived from an EMBL/GenBank/DDBJ whole genome shotgun (WGS) entry which is preliminary data.</text>
</comment>
<accession>A0AAV3PTR8</accession>
<evidence type="ECO:0000256" key="1">
    <source>
        <dbReference type="ARBA" id="ARBA00004167"/>
    </source>
</evidence>
<dbReference type="EMBL" id="BAABME010002366">
    <property type="protein sequence ID" value="GAA0154307.1"/>
    <property type="molecule type" value="Genomic_DNA"/>
</dbReference>
<evidence type="ECO:0000256" key="2">
    <source>
        <dbReference type="ARBA" id="ARBA00009977"/>
    </source>
</evidence>